<proteinExistence type="predicted"/>
<organism evidence="1 2">
    <name type="scientific">Suillus luteus UH-Slu-Lm8-n1</name>
    <dbReference type="NCBI Taxonomy" id="930992"/>
    <lineage>
        <taxon>Eukaryota</taxon>
        <taxon>Fungi</taxon>
        <taxon>Dikarya</taxon>
        <taxon>Basidiomycota</taxon>
        <taxon>Agaricomycotina</taxon>
        <taxon>Agaricomycetes</taxon>
        <taxon>Agaricomycetidae</taxon>
        <taxon>Boletales</taxon>
        <taxon>Suillineae</taxon>
        <taxon>Suillaceae</taxon>
        <taxon>Suillus</taxon>
    </lineage>
</organism>
<sequence length="119" mass="13994">REEHHVDIPELTGIENTGKQGQPKKIIDLDFLIEATSTQHHIRHVELAKIVDVHPATLRHYMCQHGIERCYSNLRDHDLDAFVKIFTCCRPESGFRYLVGFFQQQGVHVQHRRIWQSLQ</sequence>
<name>A0A0C9ZNH0_9AGAM</name>
<accession>A0A0C9ZNH0</accession>
<dbReference type="InParanoid" id="A0A0C9ZNH0"/>
<dbReference type="AlphaFoldDB" id="A0A0C9ZNH0"/>
<dbReference type="OrthoDB" id="2686689at2759"/>
<dbReference type="EMBL" id="KN835354">
    <property type="protein sequence ID" value="KIK39205.1"/>
    <property type="molecule type" value="Genomic_DNA"/>
</dbReference>
<evidence type="ECO:0000313" key="1">
    <source>
        <dbReference type="EMBL" id="KIK39205.1"/>
    </source>
</evidence>
<gene>
    <name evidence="1" type="ORF">CY34DRAFT_89659</name>
</gene>
<dbReference type="Proteomes" id="UP000054485">
    <property type="component" value="Unassembled WGS sequence"/>
</dbReference>
<dbReference type="HOGENOM" id="CLU_140503_0_0_1"/>
<keyword evidence="2" id="KW-1185">Reference proteome</keyword>
<evidence type="ECO:0000313" key="2">
    <source>
        <dbReference type="Proteomes" id="UP000054485"/>
    </source>
</evidence>
<reference evidence="1 2" key="1">
    <citation type="submission" date="2014-04" db="EMBL/GenBank/DDBJ databases">
        <authorList>
            <consortium name="DOE Joint Genome Institute"/>
            <person name="Kuo A."/>
            <person name="Ruytinx J."/>
            <person name="Rineau F."/>
            <person name="Colpaert J."/>
            <person name="Kohler A."/>
            <person name="Nagy L.G."/>
            <person name="Floudas D."/>
            <person name="Copeland A."/>
            <person name="Barry K.W."/>
            <person name="Cichocki N."/>
            <person name="Veneault-Fourrey C."/>
            <person name="LaButti K."/>
            <person name="Lindquist E.A."/>
            <person name="Lipzen A."/>
            <person name="Lundell T."/>
            <person name="Morin E."/>
            <person name="Murat C."/>
            <person name="Sun H."/>
            <person name="Tunlid A."/>
            <person name="Henrissat B."/>
            <person name="Grigoriev I.V."/>
            <person name="Hibbett D.S."/>
            <person name="Martin F."/>
            <person name="Nordberg H.P."/>
            <person name="Cantor M.N."/>
            <person name="Hua S.X."/>
        </authorList>
    </citation>
    <scope>NUCLEOTIDE SEQUENCE [LARGE SCALE GENOMIC DNA]</scope>
    <source>
        <strain evidence="1 2">UH-Slu-Lm8-n1</strain>
    </source>
</reference>
<dbReference type="STRING" id="930992.A0A0C9ZNH0"/>
<reference evidence="2" key="2">
    <citation type="submission" date="2015-01" db="EMBL/GenBank/DDBJ databases">
        <title>Evolutionary Origins and Diversification of the Mycorrhizal Mutualists.</title>
        <authorList>
            <consortium name="DOE Joint Genome Institute"/>
            <consortium name="Mycorrhizal Genomics Consortium"/>
            <person name="Kohler A."/>
            <person name="Kuo A."/>
            <person name="Nagy L.G."/>
            <person name="Floudas D."/>
            <person name="Copeland A."/>
            <person name="Barry K.W."/>
            <person name="Cichocki N."/>
            <person name="Veneault-Fourrey C."/>
            <person name="LaButti K."/>
            <person name="Lindquist E.A."/>
            <person name="Lipzen A."/>
            <person name="Lundell T."/>
            <person name="Morin E."/>
            <person name="Murat C."/>
            <person name="Riley R."/>
            <person name="Ohm R."/>
            <person name="Sun H."/>
            <person name="Tunlid A."/>
            <person name="Henrissat B."/>
            <person name="Grigoriev I.V."/>
            <person name="Hibbett D.S."/>
            <person name="Martin F."/>
        </authorList>
    </citation>
    <scope>NUCLEOTIDE SEQUENCE [LARGE SCALE GENOMIC DNA]</scope>
    <source>
        <strain evidence="2">UH-Slu-Lm8-n1</strain>
    </source>
</reference>
<protein>
    <submittedName>
        <fullName evidence="1">Uncharacterized protein</fullName>
    </submittedName>
</protein>
<feature type="non-terminal residue" evidence="1">
    <location>
        <position position="1"/>
    </location>
</feature>